<name>A0A2H3DVE1_ARMGA</name>
<keyword evidence="2" id="KW-1185">Reference proteome</keyword>
<dbReference type="AlphaFoldDB" id="A0A2H3DVE1"/>
<proteinExistence type="predicted"/>
<accession>A0A2H3DVE1</accession>
<dbReference type="InParanoid" id="A0A2H3DVE1"/>
<evidence type="ECO:0000313" key="1">
    <source>
        <dbReference type="EMBL" id="PBK94788.1"/>
    </source>
</evidence>
<gene>
    <name evidence="1" type="ORF">ARMGADRAFT_927316</name>
</gene>
<dbReference type="OrthoDB" id="3257342at2759"/>
<sequence>QTGQHVDVQFTIASYKHKYKNYLKTLQDFNKQMKNIRIIPKLCQSLTKCAQKHAKILDQPAVCTVQVNNIDIESVKKN</sequence>
<dbReference type="STRING" id="47427.A0A2H3DVE1"/>
<dbReference type="EMBL" id="KZ293653">
    <property type="protein sequence ID" value="PBK94788.1"/>
    <property type="molecule type" value="Genomic_DNA"/>
</dbReference>
<dbReference type="Proteomes" id="UP000217790">
    <property type="component" value="Unassembled WGS sequence"/>
</dbReference>
<feature type="non-terminal residue" evidence="1">
    <location>
        <position position="1"/>
    </location>
</feature>
<reference evidence="2" key="1">
    <citation type="journal article" date="2017" name="Nat. Ecol. Evol.">
        <title>Genome expansion and lineage-specific genetic innovations in the forest pathogenic fungi Armillaria.</title>
        <authorList>
            <person name="Sipos G."/>
            <person name="Prasanna A.N."/>
            <person name="Walter M.C."/>
            <person name="O'Connor E."/>
            <person name="Balint B."/>
            <person name="Krizsan K."/>
            <person name="Kiss B."/>
            <person name="Hess J."/>
            <person name="Varga T."/>
            <person name="Slot J."/>
            <person name="Riley R."/>
            <person name="Boka B."/>
            <person name="Rigling D."/>
            <person name="Barry K."/>
            <person name="Lee J."/>
            <person name="Mihaltcheva S."/>
            <person name="LaButti K."/>
            <person name="Lipzen A."/>
            <person name="Waldron R."/>
            <person name="Moloney N.M."/>
            <person name="Sperisen C."/>
            <person name="Kredics L."/>
            <person name="Vagvoelgyi C."/>
            <person name="Patrignani A."/>
            <person name="Fitzpatrick D."/>
            <person name="Nagy I."/>
            <person name="Doyle S."/>
            <person name="Anderson J.B."/>
            <person name="Grigoriev I.V."/>
            <person name="Gueldener U."/>
            <person name="Muensterkoetter M."/>
            <person name="Nagy L.G."/>
        </authorList>
    </citation>
    <scope>NUCLEOTIDE SEQUENCE [LARGE SCALE GENOMIC DNA]</scope>
    <source>
        <strain evidence="2">Ar21-2</strain>
    </source>
</reference>
<evidence type="ECO:0000313" key="2">
    <source>
        <dbReference type="Proteomes" id="UP000217790"/>
    </source>
</evidence>
<protein>
    <submittedName>
        <fullName evidence="1">Uncharacterized protein</fullName>
    </submittedName>
</protein>
<organism evidence="1 2">
    <name type="scientific">Armillaria gallica</name>
    <name type="common">Bulbous honey fungus</name>
    <name type="synonym">Armillaria bulbosa</name>
    <dbReference type="NCBI Taxonomy" id="47427"/>
    <lineage>
        <taxon>Eukaryota</taxon>
        <taxon>Fungi</taxon>
        <taxon>Dikarya</taxon>
        <taxon>Basidiomycota</taxon>
        <taxon>Agaricomycotina</taxon>
        <taxon>Agaricomycetes</taxon>
        <taxon>Agaricomycetidae</taxon>
        <taxon>Agaricales</taxon>
        <taxon>Marasmiineae</taxon>
        <taxon>Physalacriaceae</taxon>
        <taxon>Armillaria</taxon>
    </lineage>
</organism>